<reference evidence="1" key="2">
    <citation type="submission" date="2020-11" db="EMBL/GenBank/DDBJ databases">
        <authorList>
            <person name="McCartney M.A."/>
            <person name="Auch B."/>
            <person name="Kono T."/>
            <person name="Mallez S."/>
            <person name="Becker A."/>
            <person name="Gohl D.M."/>
            <person name="Silverstein K.A.T."/>
            <person name="Koren S."/>
            <person name="Bechman K.B."/>
            <person name="Herman A."/>
            <person name="Abrahante J.E."/>
            <person name="Garbe J."/>
        </authorList>
    </citation>
    <scope>NUCLEOTIDE SEQUENCE</scope>
    <source>
        <strain evidence="1">Duluth1</strain>
        <tissue evidence="1">Whole animal</tissue>
    </source>
</reference>
<gene>
    <name evidence="1" type="ORF">DPMN_103558</name>
</gene>
<reference evidence="1" key="1">
    <citation type="journal article" date="2019" name="bioRxiv">
        <title>The Genome of the Zebra Mussel, Dreissena polymorpha: A Resource for Invasive Species Research.</title>
        <authorList>
            <person name="McCartney M.A."/>
            <person name="Auch B."/>
            <person name="Kono T."/>
            <person name="Mallez S."/>
            <person name="Zhang Y."/>
            <person name="Obille A."/>
            <person name="Becker A."/>
            <person name="Abrahante J.E."/>
            <person name="Garbe J."/>
            <person name="Badalamenti J.P."/>
            <person name="Herman A."/>
            <person name="Mangelson H."/>
            <person name="Liachko I."/>
            <person name="Sullivan S."/>
            <person name="Sone E.D."/>
            <person name="Koren S."/>
            <person name="Silverstein K.A.T."/>
            <person name="Beckman K.B."/>
            <person name="Gohl D.M."/>
        </authorList>
    </citation>
    <scope>NUCLEOTIDE SEQUENCE</scope>
    <source>
        <strain evidence="1">Duluth1</strain>
        <tissue evidence="1">Whole animal</tissue>
    </source>
</reference>
<comment type="caution">
    <text evidence="1">The sequence shown here is derived from an EMBL/GenBank/DDBJ whole genome shotgun (WGS) entry which is preliminary data.</text>
</comment>
<dbReference type="EMBL" id="JAIWYP010000004">
    <property type="protein sequence ID" value="KAH3830317.1"/>
    <property type="molecule type" value="Genomic_DNA"/>
</dbReference>
<dbReference type="AlphaFoldDB" id="A0A9D4K2E7"/>
<proteinExistence type="predicted"/>
<name>A0A9D4K2E7_DREPO</name>
<evidence type="ECO:0000313" key="2">
    <source>
        <dbReference type="Proteomes" id="UP000828390"/>
    </source>
</evidence>
<organism evidence="1 2">
    <name type="scientific">Dreissena polymorpha</name>
    <name type="common">Zebra mussel</name>
    <name type="synonym">Mytilus polymorpha</name>
    <dbReference type="NCBI Taxonomy" id="45954"/>
    <lineage>
        <taxon>Eukaryota</taxon>
        <taxon>Metazoa</taxon>
        <taxon>Spiralia</taxon>
        <taxon>Lophotrochozoa</taxon>
        <taxon>Mollusca</taxon>
        <taxon>Bivalvia</taxon>
        <taxon>Autobranchia</taxon>
        <taxon>Heteroconchia</taxon>
        <taxon>Euheterodonta</taxon>
        <taxon>Imparidentia</taxon>
        <taxon>Neoheterodontei</taxon>
        <taxon>Myida</taxon>
        <taxon>Dreissenoidea</taxon>
        <taxon>Dreissenidae</taxon>
        <taxon>Dreissena</taxon>
    </lineage>
</organism>
<sequence>MSPKTTPHLLYGAQDQRVRPAHDCNTCWFTRAPTGDRQTTKFGMVWTRHQERSTLCARLFFRARYKGVDEAIRSDAGWIM</sequence>
<evidence type="ECO:0000313" key="1">
    <source>
        <dbReference type="EMBL" id="KAH3830317.1"/>
    </source>
</evidence>
<accession>A0A9D4K2E7</accession>
<keyword evidence="2" id="KW-1185">Reference proteome</keyword>
<protein>
    <submittedName>
        <fullName evidence="1">Uncharacterized protein</fullName>
    </submittedName>
</protein>
<dbReference type="Proteomes" id="UP000828390">
    <property type="component" value="Unassembled WGS sequence"/>
</dbReference>